<feature type="domain" description="Response regulatory" evidence="2">
    <location>
        <begin position="6"/>
        <end position="133"/>
    </location>
</feature>
<dbReference type="Proteomes" id="UP001302072">
    <property type="component" value="Chromosome"/>
</dbReference>
<proteinExistence type="predicted"/>
<keyword evidence="1" id="KW-0597">Phosphoprotein</keyword>
<dbReference type="SMART" id="SM00448">
    <property type="entry name" value="REC"/>
    <property type="match status" value="1"/>
</dbReference>
<dbReference type="PROSITE" id="PS50110">
    <property type="entry name" value="RESPONSE_REGULATORY"/>
    <property type="match status" value="1"/>
</dbReference>
<dbReference type="InterPro" id="IPR001789">
    <property type="entry name" value="Sig_transdc_resp-reg_receiver"/>
</dbReference>
<feature type="modified residue" description="4-aspartylphosphate" evidence="1">
    <location>
        <position position="66"/>
    </location>
</feature>
<gene>
    <name evidence="3" type="ORF">PDM29_07835</name>
</gene>
<evidence type="ECO:0000256" key="1">
    <source>
        <dbReference type="PROSITE-ProRule" id="PRU00169"/>
    </source>
</evidence>
<dbReference type="PANTHER" id="PTHR44520">
    <property type="entry name" value="RESPONSE REGULATOR RCP1-RELATED"/>
    <property type="match status" value="1"/>
</dbReference>
<dbReference type="InterPro" id="IPR052893">
    <property type="entry name" value="TCS_response_regulator"/>
</dbReference>
<dbReference type="SUPFAM" id="SSF52172">
    <property type="entry name" value="CheY-like"/>
    <property type="match status" value="1"/>
</dbReference>
<dbReference type="RefSeq" id="WP_311193285.1">
    <property type="nucleotide sequence ID" value="NZ_CP115541.1"/>
</dbReference>
<dbReference type="InterPro" id="IPR011006">
    <property type="entry name" value="CheY-like_superfamily"/>
</dbReference>
<evidence type="ECO:0000313" key="3">
    <source>
        <dbReference type="EMBL" id="WNH54173.1"/>
    </source>
</evidence>
<dbReference type="PANTHER" id="PTHR44520:SF1">
    <property type="entry name" value="TWO-COMPONENT SYSTEM REGULATORY PROTEIN"/>
    <property type="match status" value="1"/>
</dbReference>
<dbReference type="Gene3D" id="3.40.50.2300">
    <property type="match status" value="1"/>
</dbReference>
<accession>A0ABY9YVH1</accession>
<keyword evidence="4" id="KW-1185">Reference proteome</keyword>
<evidence type="ECO:0000313" key="4">
    <source>
        <dbReference type="Proteomes" id="UP001302072"/>
    </source>
</evidence>
<reference evidence="3 4" key="1">
    <citation type="submission" date="2022-12" db="EMBL/GenBank/DDBJ databases">
        <title>Two new species, Stenotrophomonas aracearum and Stenotrophomonas oahuensis, isolated from Anthurium (Araceae family) in Hawaii.</title>
        <authorList>
            <person name="Chunag S.C."/>
            <person name="Dobhal S."/>
            <person name="Alvarez A."/>
            <person name="Arif M."/>
        </authorList>
    </citation>
    <scope>NUCLEOTIDE SEQUENCE [LARGE SCALE GENOMIC DNA]</scope>
    <source>
        <strain evidence="3 4">A5586</strain>
    </source>
</reference>
<dbReference type="CDD" id="cd17557">
    <property type="entry name" value="REC_Rcp-like"/>
    <property type="match status" value="1"/>
</dbReference>
<sequence length="157" mass="17086">MKDLRPILLVEDNPNDAELTLAALARCQLLNEVTHVRDGVEALQYLRSEGAYAGLNHGGPVVVLLDLKLPKLNGLEVLQEIRNDAALSSTPVVMLTSSREESDLVSSYELGVNAFVVKPVDFKEFLEAIQGLGMFWGITNQPPPQGTLFGAKSRKDG</sequence>
<dbReference type="Pfam" id="PF00072">
    <property type="entry name" value="Response_reg"/>
    <property type="match status" value="1"/>
</dbReference>
<protein>
    <submittedName>
        <fullName evidence="3">Response regulator</fullName>
    </submittedName>
</protein>
<dbReference type="EMBL" id="CP115541">
    <property type="protein sequence ID" value="WNH54173.1"/>
    <property type="molecule type" value="Genomic_DNA"/>
</dbReference>
<name>A0ABY9YVH1_9GAMM</name>
<organism evidence="3 4">
    <name type="scientific">Stenotrophomonas oahuensis</name>
    <dbReference type="NCBI Taxonomy" id="3003271"/>
    <lineage>
        <taxon>Bacteria</taxon>
        <taxon>Pseudomonadati</taxon>
        <taxon>Pseudomonadota</taxon>
        <taxon>Gammaproteobacteria</taxon>
        <taxon>Lysobacterales</taxon>
        <taxon>Lysobacteraceae</taxon>
        <taxon>Stenotrophomonas</taxon>
    </lineage>
</organism>
<evidence type="ECO:0000259" key="2">
    <source>
        <dbReference type="PROSITE" id="PS50110"/>
    </source>
</evidence>